<accession>A0A9P0GXG2</accession>
<dbReference type="Gene3D" id="3.90.550.20">
    <property type="match status" value="1"/>
</dbReference>
<keyword evidence="1" id="KW-0472">Membrane</keyword>
<dbReference type="EMBL" id="OV725077">
    <property type="protein sequence ID" value="CAH1391394.1"/>
    <property type="molecule type" value="Genomic_DNA"/>
</dbReference>
<evidence type="ECO:0000256" key="1">
    <source>
        <dbReference type="SAM" id="Phobius"/>
    </source>
</evidence>
<keyword evidence="1" id="KW-1133">Transmembrane helix</keyword>
<feature type="transmembrane region" description="Helical" evidence="1">
    <location>
        <begin position="9"/>
        <end position="27"/>
    </location>
</feature>
<dbReference type="AlphaFoldDB" id="A0A9P0GXG2"/>
<dbReference type="PANTHER" id="PTHR46830">
    <property type="entry name" value="TRANSFERASE, PUTATIVE-RELATED"/>
    <property type="match status" value="1"/>
</dbReference>
<dbReference type="OrthoDB" id="409543at2759"/>
<protein>
    <recommendedName>
        <fullName evidence="4">Alpha-1,4-N-acetylglucosaminyltransferase</fullName>
    </recommendedName>
</protein>
<name>A0A9P0GXG2_NEZVI</name>
<dbReference type="PANTHER" id="PTHR46830:SF1">
    <property type="entry name" value="ALPHA-1,4-N-ACETYLGLUCOSAMINYLTRANSFERASE"/>
    <property type="match status" value="1"/>
</dbReference>
<dbReference type="InterPro" id="IPR007577">
    <property type="entry name" value="GlycoTrfase_DXD_sugar-bd_CS"/>
</dbReference>
<dbReference type="SUPFAM" id="SSF53448">
    <property type="entry name" value="Nucleotide-diphospho-sugar transferases"/>
    <property type="match status" value="1"/>
</dbReference>
<dbReference type="Proteomes" id="UP001152798">
    <property type="component" value="Chromosome 1"/>
</dbReference>
<evidence type="ECO:0008006" key="4">
    <source>
        <dbReference type="Google" id="ProtNLM"/>
    </source>
</evidence>
<evidence type="ECO:0000313" key="2">
    <source>
        <dbReference type="EMBL" id="CAH1391394.1"/>
    </source>
</evidence>
<keyword evidence="1" id="KW-0812">Transmembrane</keyword>
<dbReference type="Pfam" id="PF04488">
    <property type="entry name" value="Gly_transf_sug"/>
    <property type="match status" value="1"/>
</dbReference>
<keyword evidence="3" id="KW-1185">Reference proteome</keyword>
<reference evidence="2" key="1">
    <citation type="submission" date="2022-01" db="EMBL/GenBank/DDBJ databases">
        <authorList>
            <person name="King R."/>
        </authorList>
    </citation>
    <scope>NUCLEOTIDE SEQUENCE</scope>
</reference>
<evidence type="ECO:0000313" key="3">
    <source>
        <dbReference type="Proteomes" id="UP001152798"/>
    </source>
</evidence>
<dbReference type="InterPro" id="IPR029044">
    <property type="entry name" value="Nucleotide-diphossugar_trans"/>
</dbReference>
<proteinExistence type="predicted"/>
<gene>
    <name evidence="2" type="ORF">NEZAVI_LOCUS2421</name>
</gene>
<sequence>MRMLFMVKLFYFLILFVTISVLYWLFYEPKEDFNFDYFDNQEGHFFPIVPNLVHYVIFDLVSIDFTTFLSMTSVIKIQQPDHLWIHCNQILQENHYYSLIKALANLTKTKVSLHHFNPPTHVFGQPLSSIYHRSDVARIAILSEHGGIYLDTDMLVLKPLDKFLHYEMVVAWPYNDFLGNQILIGHKEARFLKLWLQGYRVYKPRMWYYNAGQFPTEQILLKLPNIAHREPEKLGVHNLINELYERNDWDWGDYYAIHLLSRHPPAPVLNEKTLDKYNMTFGAIARWLLFKVAPSLDITSIPVKWSS</sequence>
<organism evidence="2 3">
    <name type="scientific">Nezara viridula</name>
    <name type="common">Southern green stink bug</name>
    <name type="synonym">Cimex viridulus</name>
    <dbReference type="NCBI Taxonomy" id="85310"/>
    <lineage>
        <taxon>Eukaryota</taxon>
        <taxon>Metazoa</taxon>
        <taxon>Ecdysozoa</taxon>
        <taxon>Arthropoda</taxon>
        <taxon>Hexapoda</taxon>
        <taxon>Insecta</taxon>
        <taxon>Pterygota</taxon>
        <taxon>Neoptera</taxon>
        <taxon>Paraneoptera</taxon>
        <taxon>Hemiptera</taxon>
        <taxon>Heteroptera</taxon>
        <taxon>Panheteroptera</taxon>
        <taxon>Pentatomomorpha</taxon>
        <taxon>Pentatomoidea</taxon>
        <taxon>Pentatomidae</taxon>
        <taxon>Pentatominae</taxon>
        <taxon>Nezara</taxon>
    </lineage>
</organism>